<dbReference type="KEGG" id="marq:MARGE09_P3178"/>
<dbReference type="InterPro" id="IPR021994">
    <property type="entry name" value="DUF3592"/>
</dbReference>
<evidence type="ECO:0000256" key="1">
    <source>
        <dbReference type="SAM" id="Phobius"/>
    </source>
</evidence>
<keyword evidence="1" id="KW-0812">Transmembrane</keyword>
<name>A0AAN1WJZ1_9GAMM</name>
<dbReference type="Proteomes" id="UP001320119">
    <property type="component" value="Chromosome"/>
</dbReference>
<dbReference type="RefSeq" id="WP_236983770.1">
    <property type="nucleotide sequence ID" value="NZ_AP023086.1"/>
</dbReference>
<organism evidence="3 4">
    <name type="scientific">Marinagarivorans cellulosilyticus</name>
    <dbReference type="NCBI Taxonomy" id="2721545"/>
    <lineage>
        <taxon>Bacteria</taxon>
        <taxon>Pseudomonadati</taxon>
        <taxon>Pseudomonadota</taxon>
        <taxon>Gammaproteobacteria</taxon>
        <taxon>Cellvibrionales</taxon>
        <taxon>Cellvibrionaceae</taxon>
        <taxon>Marinagarivorans</taxon>
    </lineage>
</organism>
<feature type="domain" description="DUF3592" evidence="2">
    <location>
        <begin position="48"/>
        <end position="136"/>
    </location>
</feature>
<dbReference type="Pfam" id="PF12158">
    <property type="entry name" value="DUF3592"/>
    <property type="match status" value="1"/>
</dbReference>
<evidence type="ECO:0000259" key="2">
    <source>
        <dbReference type="Pfam" id="PF12158"/>
    </source>
</evidence>
<protein>
    <recommendedName>
        <fullName evidence="2">DUF3592 domain-containing protein</fullName>
    </recommendedName>
</protein>
<dbReference type="EMBL" id="AP023086">
    <property type="protein sequence ID" value="BCD98977.1"/>
    <property type="molecule type" value="Genomic_DNA"/>
</dbReference>
<accession>A0AAN1WJZ1</accession>
<feature type="transmembrane region" description="Helical" evidence="1">
    <location>
        <begin position="431"/>
        <end position="449"/>
    </location>
</feature>
<dbReference type="AlphaFoldDB" id="A0AAN1WJZ1"/>
<proteinExistence type="predicted"/>
<keyword evidence="4" id="KW-1185">Reference proteome</keyword>
<feature type="transmembrane region" description="Helical" evidence="1">
    <location>
        <begin position="231"/>
        <end position="249"/>
    </location>
</feature>
<feature type="transmembrane region" description="Helical" evidence="1">
    <location>
        <begin position="196"/>
        <end position="219"/>
    </location>
</feature>
<feature type="transmembrane region" description="Helical" evidence="1">
    <location>
        <begin position="12"/>
        <end position="37"/>
    </location>
</feature>
<evidence type="ECO:0000313" key="3">
    <source>
        <dbReference type="EMBL" id="BCD98977.1"/>
    </source>
</evidence>
<feature type="transmembrane region" description="Helical" evidence="1">
    <location>
        <begin position="455"/>
        <end position="477"/>
    </location>
</feature>
<reference evidence="3 4" key="1">
    <citation type="journal article" date="2022" name="IScience">
        <title>An ultrasensitive nanofiber-based assay for enzymatic hydrolysis and deep-sea microbial degradation of cellulose.</title>
        <authorList>
            <person name="Tsudome M."/>
            <person name="Tachioka M."/>
            <person name="Miyazaki M."/>
            <person name="Uchimura K."/>
            <person name="Tsuda M."/>
            <person name="Takaki Y."/>
            <person name="Deguchi S."/>
        </authorList>
    </citation>
    <scope>NUCLEOTIDE SEQUENCE [LARGE SCALE GENOMIC DNA]</scope>
    <source>
        <strain evidence="3 4">GE09</strain>
    </source>
</reference>
<gene>
    <name evidence="3" type="ORF">MARGE09_P3178</name>
</gene>
<keyword evidence="1" id="KW-0472">Membrane</keyword>
<feature type="transmembrane region" description="Helical" evidence="1">
    <location>
        <begin position="141"/>
        <end position="164"/>
    </location>
</feature>
<sequence>MSKNTAKKNNILLALFGLPFAAVGLGFLFLSIIPALWEWHAMKAWQATPAVVTSAQLQTHRGDDSTTWEATARYQYEFNNQTYTGSRLGIMSGADNIGSWHQDHSRTLKKHHQNKTPITLYVDPSNPSQSVIDRELRWGMLLFKSVFVIVFGGVGIGLIVFALVSKNTKHPEQLKTDMPWQANDDWKNPIASNAKAGLWGLWGFAVFWNAISMPILLIIPEELASKNYPALVALLFPIIGLFLLTWCAINTARWRRFGATPLMLSPYPAAIGGQMGGTLTLRSRLPAQTEVHITLSCVKSYYSGSGKNRKRRESITWSNAGQGHIKNLPQGSQIAFCFNPPKNLPNSELPSDSYHLWRVSIAAQLPGADLHRDFEIPAFQSDAQSHLNIDDSTQHPKVKNKREEALESLLNPTTIPGGIAIKLQPLRNAKVSGAFVLFGFIFFGAGIAISRGDAAIMGFIFGSIGAAIIAGGLYALLNSYDVQITREGIKATRKLLGFTLNHKHATRSQIKSLRIKSTGSSQSGKNHTEYFAVEAQLNNGRTIRVAESITGRTMAEEALESLALLSGYPKD</sequence>
<evidence type="ECO:0000313" key="4">
    <source>
        <dbReference type="Proteomes" id="UP001320119"/>
    </source>
</evidence>
<keyword evidence="1" id="KW-1133">Transmembrane helix</keyword>